<dbReference type="AlphaFoldDB" id="A0A4S2MYW2"/>
<dbReference type="EMBL" id="ML220117">
    <property type="protein sequence ID" value="TGZ81972.1"/>
    <property type="molecule type" value="Genomic_DNA"/>
</dbReference>
<protein>
    <submittedName>
        <fullName evidence="2">Uncharacterized protein</fullName>
    </submittedName>
</protein>
<organism evidence="2 3">
    <name type="scientific">Ascodesmis nigricans</name>
    <dbReference type="NCBI Taxonomy" id="341454"/>
    <lineage>
        <taxon>Eukaryota</taxon>
        <taxon>Fungi</taxon>
        <taxon>Dikarya</taxon>
        <taxon>Ascomycota</taxon>
        <taxon>Pezizomycotina</taxon>
        <taxon>Pezizomycetes</taxon>
        <taxon>Pezizales</taxon>
        <taxon>Ascodesmidaceae</taxon>
        <taxon>Ascodesmis</taxon>
    </lineage>
</organism>
<keyword evidence="3" id="KW-1185">Reference proteome</keyword>
<feature type="region of interest" description="Disordered" evidence="1">
    <location>
        <begin position="1"/>
        <end position="31"/>
    </location>
</feature>
<evidence type="ECO:0000313" key="3">
    <source>
        <dbReference type="Proteomes" id="UP000298138"/>
    </source>
</evidence>
<proteinExistence type="predicted"/>
<feature type="region of interest" description="Disordered" evidence="1">
    <location>
        <begin position="61"/>
        <end position="139"/>
    </location>
</feature>
<evidence type="ECO:0000313" key="2">
    <source>
        <dbReference type="EMBL" id="TGZ81972.1"/>
    </source>
</evidence>
<dbReference type="Proteomes" id="UP000298138">
    <property type="component" value="Unassembled WGS sequence"/>
</dbReference>
<dbReference type="InParanoid" id="A0A4S2MYW2"/>
<feature type="compositionally biased region" description="Polar residues" evidence="1">
    <location>
        <begin position="77"/>
        <end position="89"/>
    </location>
</feature>
<feature type="compositionally biased region" description="Polar residues" evidence="1">
    <location>
        <begin position="14"/>
        <end position="27"/>
    </location>
</feature>
<accession>A0A4S2MYW2</accession>
<feature type="compositionally biased region" description="Pro residues" evidence="1">
    <location>
        <begin position="90"/>
        <end position="101"/>
    </location>
</feature>
<name>A0A4S2MYW2_9PEZI</name>
<evidence type="ECO:0000256" key="1">
    <source>
        <dbReference type="SAM" id="MobiDB-lite"/>
    </source>
</evidence>
<reference evidence="2 3" key="1">
    <citation type="submission" date="2019-04" db="EMBL/GenBank/DDBJ databases">
        <title>Comparative genomics and transcriptomics to analyze fruiting body development in filamentous ascomycetes.</title>
        <authorList>
            <consortium name="DOE Joint Genome Institute"/>
            <person name="Lutkenhaus R."/>
            <person name="Traeger S."/>
            <person name="Breuer J."/>
            <person name="Kuo A."/>
            <person name="Lipzen A."/>
            <person name="Pangilinan J."/>
            <person name="Dilworth D."/>
            <person name="Sandor L."/>
            <person name="Poggeler S."/>
            <person name="Barry K."/>
            <person name="Grigoriev I.V."/>
            <person name="Nowrousian M."/>
        </authorList>
    </citation>
    <scope>NUCLEOTIDE SEQUENCE [LARGE SCALE GENOMIC DNA]</scope>
    <source>
        <strain evidence="2 3">CBS 389.68</strain>
    </source>
</reference>
<sequence>MRSSKDVDIGVDWNLSSPQQSEFSNSASKKEASFALVIATQTDSGGFLSYTPVPFCPRILLQPATSRGRPSPPIGIQKTTSTTQTGRNQPSPPPPPPPPPHLATANNLHPISYTIDTAHHHHRHCGDTPPTPTATVAPD</sequence>
<gene>
    <name evidence="2" type="ORF">EX30DRAFT_241302</name>
</gene>